<evidence type="ECO:0000256" key="1">
    <source>
        <dbReference type="SAM" id="MobiDB-lite"/>
    </source>
</evidence>
<dbReference type="SUPFAM" id="SSF52540">
    <property type="entry name" value="P-loop containing nucleoside triphosphate hydrolases"/>
    <property type="match status" value="1"/>
</dbReference>
<sequence length="337" mass="38127">MAEHTAGREYRPGTVILPEASWPNDSPLPARSIAEARQHAVLVLQRFLADEQLPQGWMSVFPRLVIPMAAWLLTEQRQLGRPLVMAIGGSQGSGKTTLSRALRLVLHHCFAVSACVLSLDDFYLSRHSRRELADSVHPLLATRGVPGTHDIEALLGCVEGLRDASPDTRTPLPRFDKSADDQRPASEGHTFQGRPGVILLEGWCLGARAVDERELDEPINSLEAEQDPDGLWRRYVNEQLAGRYQDLFQRFDRSLFLQPPSWDAVQRWRLLQEAKLIRNRSDSYRAHLDEGDAFATFMAHYERITRRLLESPPASDIHLALDEQQRFTALTFNPSER</sequence>
<comment type="caution">
    <text evidence="2">The sequence shown here is derived from an EMBL/GenBank/DDBJ whole genome shotgun (WGS) entry which is preliminary data.</text>
</comment>
<dbReference type="AlphaFoldDB" id="A0A2A2F6P3"/>
<name>A0A2A2F6P3_9GAMM</name>
<accession>A0A2A2F6P3</accession>
<evidence type="ECO:0000313" key="2">
    <source>
        <dbReference type="EMBL" id="PAU80490.1"/>
    </source>
</evidence>
<organism evidence="2 3">
    <name type="scientific">Halovibrio salipaludis</name>
    <dbReference type="NCBI Taxonomy" id="2032626"/>
    <lineage>
        <taxon>Bacteria</taxon>
        <taxon>Pseudomonadati</taxon>
        <taxon>Pseudomonadota</taxon>
        <taxon>Gammaproteobacteria</taxon>
        <taxon>Oceanospirillales</taxon>
        <taxon>Halomonadaceae</taxon>
        <taxon>Halovibrio</taxon>
    </lineage>
</organism>
<evidence type="ECO:0000313" key="3">
    <source>
        <dbReference type="Proteomes" id="UP000218896"/>
    </source>
</evidence>
<protein>
    <recommendedName>
        <fullName evidence="4">Kinase</fullName>
    </recommendedName>
</protein>
<feature type="region of interest" description="Disordered" evidence="1">
    <location>
        <begin position="164"/>
        <end position="192"/>
    </location>
</feature>
<proteinExistence type="predicted"/>
<evidence type="ECO:0008006" key="4">
    <source>
        <dbReference type="Google" id="ProtNLM"/>
    </source>
</evidence>
<dbReference type="Gene3D" id="3.40.50.300">
    <property type="entry name" value="P-loop containing nucleotide triphosphate hydrolases"/>
    <property type="match status" value="1"/>
</dbReference>
<dbReference type="InterPro" id="IPR027417">
    <property type="entry name" value="P-loop_NTPase"/>
</dbReference>
<reference evidence="2 3" key="1">
    <citation type="submission" date="2017-08" db="EMBL/GenBank/DDBJ databases">
        <title>Halovibrio sewagensis sp. nov., isolated from wastewater of high salinity.</title>
        <authorList>
            <person name="Dong X."/>
            <person name="Zhang G."/>
        </authorList>
    </citation>
    <scope>NUCLEOTIDE SEQUENCE [LARGE SCALE GENOMIC DNA]</scope>
    <source>
        <strain evidence="2 3">YL5-2</strain>
    </source>
</reference>
<gene>
    <name evidence="2" type="ORF">CK501_08590</name>
</gene>
<dbReference type="Proteomes" id="UP000218896">
    <property type="component" value="Unassembled WGS sequence"/>
</dbReference>
<dbReference type="RefSeq" id="WP_095617330.1">
    <property type="nucleotide sequence ID" value="NZ_NSKD01000003.1"/>
</dbReference>
<dbReference type="EMBL" id="NSKD01000003">
    <property type="protein sequence ID" value="PAU80490.1"/>
    <property type="molecule type" value="Genomic_DNA"/>
</dbReference>
<feature type="compositionally biased region" description="Basic and acidic residues" evidence="1">
    <location>
        <begin position="174"/>
        <end position="186"/>
    </location>
</feature>
<dbReference type="OrthoDB" id="1550976at2"/>
<keyword evidence="3" id="KW-1185">Reference proteome</keyword>
<dbReference type="PANTHER" id="PTHR10285">
    <property type="entry name" value="URIDINE KINASE"/>
    <property type="match status" value="1"/>
</dbReference>